<accession>A0A1C7LXT2</accession>
<reference evidence="2 3" key="1">
    <citation type="submission" date="2016-03" db="EMBL/GenBank/DDBJ databases">
        <title>Whole genome sequencing of Grifola frondosa 9006-11.</title>
        <authorList>
            <person name="Min B."/>
            <person name="Park H."/>
            <person name="Kim J.-G."/>
            <person name="Cho H."/>
            <person name="Oh Y.-L."/>
            <person name="Kong W.-S."/>
            <person name="Choi I.-G."/>
        </authorList>
    </citation>
    <scope>NUCLEOTIDE SEQUENCE [LARGE SCALE GENOMIC DNA]</scope>
    <source>
        <strain evidence="2 3">9006-11</strain>
    </source>
</reference>
<feature type="compositionally biased region" description="Basic and acidic residues" evidence="1">
    <location>
        <begin position="82"/>
        <end position="106"/>
    </location>
</feature>
<feature type="region of interest" description="Disordered" evidence="1">
    <location>
        <begin position="1"/>
        <end position="23"/>
    </location>
</feature>
<feature type="region of interest" description="Disordered" evidence="1">
    <location>
        <begin position="81"/>
        <end position="106"/>
    </location>
</feature>
<sequence length="106" mass="12194">MTRALGRRAKIAQHKSLDKDEDENRQRYSFANIVWFASVLRIKRLGGFMQNTTAVMTPSLADTVKAYMILIAEMKVKGKGGARLERHPLQDHTRDRGVPAREERER</sequence>
<gene>
    <name evidence="2" type="ORF">A0H81_11051</name>
</gene>
<dbReference type="EMBL" id="LUGG01000019">
    <property type="protein sequence ID" value="OBZ68937.1"/>
    <property type="molecule type" value="Genomic_DNA"/>
</dbReference>
<dbReference type="AlphaFoldDB" id="A0A1C7LXT2"/>
<evidence type="ECO:0000313" key="2">
    <source>
        <dbReference type="EMBL" id="OBZ68937.1"/>
    </source>
</evidence>
<name>A0A1C7LXT2_GRIFR</name>
<feature type="compositionally biased region" description="Basic residues" evidence="1">
    <location>
        <begin position="1"/>
        <end position="13"/>
    </location>
</feature>
<proteinExistence type="predicted"/>
<protein>
    <submittedName>
        <fullName evidence="2">Uncharacterized protein</fullName>
    </submittedName>
</protein>
<comment type="caution">
    <text evidence="2">The sequence shown here is derived from an EMBL/GenBank/DDBJ whole genome shotgun (WGS) entry which is preliminary data.</text>
</comment>
<organism evidence="2 3">
    <name type="scientific">Grifola frondosa</name>
    <name type="common">Maitake</name>
    <name type="synonym">Polyporus frondosus</name>
    <dbReference type="NCBI Taxonomy" id="5627"/>
    <lineage>
        <taxon>Eukaryota</taxon>
        <taxon>Fungi</taxon>
        <taxon>Dikarya</taxon>
        <taxon>Basidiomycota</taxon>
        <taxon>Agaricomycotina</taxon>
        <taxon>Agaricomycetes</taxon>
        <taxon>Polyporales</taxon>
        <taxon>Grifolaceae</taxon>
        <taxon>Grifola</taxon>
    </lineage>
</organism>
<keyword evidence="3" id="KW-1185">Reference proteome</keyword>
<evidence type="ECO:0000313" key="3">
    <source>
        <dbReference type="Proteomes" id="UP000092993"/>
    </source>
</evidence>
<dbReference type="Proteomes" id="UP000092993">
    <property type="component" value="Unassembled WGS sequence"/>
</dbReference>
<evidence type="ECO:0000256" key="1">
    <source>
        <dbReference type="SAM" id="MobiDB-lite"/>
    </source>
</evidence>